<keyword evidence="9" id="KW-0460">Magnesium</keyword>
<dbReference type="Pfam" id="PF00867">
    <property type="entry name" value="XPG_I"/>
    <property type="match status" value="1"/>
</dbReference>
<evidence type="ECO:0000256" key="7">
    <source>
        <dbReference type="ARBA" id="ARBA00022763"/>
    </source>
</evidence>
<organism evidence="16 17">
    <name type="scientific">Penicillium antarcticum</name>
    <dbReference type="NCBI Taxonomy" id="416450"/>
    <lineage>
        <taxon>Eukaryota</taxon>
        <taxon>Fungi</taxon>
        <taxon>Dikarya</taxon>
        <taxon>Ascomycota</taxon>
        <taxon>Pezizomycotina</taxon>
        <taxon>Eurotiomycetes</taxon>
        <taxon>Eurotiomycetidae</taxon>
        <taxon>Eurotiales</taxon>
        <taxon>Aspergillaceae</taxon>
        <taxon>Penicillium</taxon>
    </lineage>
</organism>
<keyword evidence="6" id="KW-0255">Endonuclease</keyword>
<dbReference type="OrthoDB" id="31113at2759"/>
<dbReference type="SUPFAM" id="SSF47807">
    <property type="entry name" value="5' to 3' exonuclease, C-terminal subdomain"/>
    <property type="match status" value="1"/>
</dbReference>
<evidence type="ECO:0000259" key="15">
    <source>
        <dbReference type="SMART" id="SM00485"/>
    </source>
</evidence>
<evidence type="ECO:0000313" key="16">
    <source>
        <dbReference type="EMBL" id="OQD87024.1"/>
    </source>
</evidence>
<evidence type="ECO:0000256" key="6">
    <source>
        <dbReference type="ARBA" id="ARBA00022759"/>
    </source>
</evidence>
<dbReference type="CDD" id="cd09868">
    <property type="entry name" value="PIN_XPG_RAD2"/>
    <property type="match status" value="2"/>
</dbReference>
<reference evidence="17" key="1">
    <citation type="journal article" date="2017" name="Nat. Microbiol.">
        <title>Global analysis of biosynthetic gene clusters reveals vast potential of secondary metabolite production in Penicillium species.</title>
        <authorList>
            <person name="Nielsen J.C."/>
            <person name="Grijseels S."/>
            <person name="Prigent S."/>
            <person name="Ji B."/>
            <person name="Dainat J."/>
            <person name="Nielsen K.F."/>
            <person name="Frisvad J.C."/>
            <person name="Workman M."/>
            <person name="Nielsen J."/>
        </authorList>
    </citation>
    <scope>NUCLEOTIDE SEQUENCE [LARGE SCALE GENOMIC DNA]</scope>
    <source>
        <strain evidence="17">IBT 31811</strain>
    </source>
</reference>
<comment type="cofactor">
    <cofactor evidence="1">
        <name>Mg(2+)</name>
        <dbReference type="ChEBI" id="CHEBI:18420"/>
    </cofactor>
</comment>
<name>A0A1V6QCT8_9EURO</name>
<evidence type="ECO:0000313" key="17">
    <source>
        <dbReference type="Proteomes" id="UP000191672"/>
    </source>
</evidence>
<evidence type="ECO:0000256" key="4">
    <source>
        <dbReference type="ARBA" id="ARBA00022722"/>
    </source>
</evidence>
<dbReference type="PRINTS" id="PR00066">
    <property type="entry name" value="XRODRMPGMNTG"/>
</dbReference>
<dbReference type="PANTHER" id="PTHR16171:SF7">
    <property type="entry name" value="DNA REPAIR PROTEIN RAD2"/>
    <property type="match status" value="1"/>
</dbReference>
<dbReference type="EMBL" id="MDYN01000006">
    <property type="protein sequence ID" value="OQD87024.1"/>
    <property type="molecule type" value="Genomic_DNA"/>
</dbReference>
<gene>
    <name evidence="16" type="ORF">PENANT_c006G00576</name>
</gene>
<dbReference type="InterPro" id="IPR036279">
    <property type="entry name" value="5-3_exonuclease_C_sf"/>
</dbReference>
<keyword evidence="11" id="KW-0539">Nucleus</keyword>
<dbReference type="SMART" id="SM00485">
    <property type="entry name" value="XPGN"/>
    <property type="match status" value="1"/>
</dbReference>
<dbReference type="GO" id="GO:1901255">
    <property type="term" value="P:nucleotide-excision repair involved in interstrand cross-link repair"/>
    <property type="evidence" value="ECO:0007669"/>
    <property type="project" value="EnsemblFungi"/>
</dbReference>
<evidence type="ECO:0000256" key="10">
    <source>
        <dbReference type="ARBA" id="ARBA00023204"/>
    </source>
</evidence>
<feature type="region of interest" description="Disordered" evidence="13">
    <location>
        <begin position="622"/>
        <end position="730"/>
    </location>
</feature>
<accession>A0A1V6QCT8</accession>
<dbReference type="SMART" id="SM00279">
    <property type="entry name" value="HhH2"/>
    <property type="match status" value="1"/>
</dbReference>
<evidence type="ECO:0000256" key="1">
    <source>
        <dbReference type="ARBA" id="ARBA00001946"/>
    </source>
</evidence>
<evidence type="ECO:0000256" key="5">
    <source>
        <dbReference type="ARBA" id="ARBA00022723"/>
    </source>
</evidence>
<dbReference type="AlphaFoldDB" id="A0A1V6QCT8"/>
<evidence type="ECO:0000256" key="12">
    <source>
        <dbReference type="ARBA" id="ARBA00053135"/>
    </source>
</evidence>
<dbReference type="FunFam" id="3.40.50.1010:FF:000025">
    <property type="entry name" value="DNA repair protein RAD2"/>
    <property type="match status" value="1"/>
</dbReference>
<dbReference type="Pfam" id="PF00752">
    <property type="entry name" value="XPG_N"/>
    <property type="match status" value="1"/>
</dbReference>
<dbReference type="FunFam" id="3.40.50.1010:FF:000061">
    <property type="entry name" value="Single-stranded DNA endonuclease (Eurofung)"/>
    <property type="match status" value="1"/>
</dbReference>
<dbReference type="InterPro" id="IPR006086">
    <property type="entry name" value="XPG-I_dom"/>
</dbReference>
<keyword evidence="7" id="KW-0227">DNA damage</keyword>
<comment type="function">
    <text evidence="12">Single-stranded DNA endonuclease involved in excision repair of DNA damaged with UV light, bulky adducts, or cross-linking agents. Essential for the incision step of excision-repair.</text>
</comment>
<feature type="compositionally biased region" description="Basic and acidic residues" evidence="13">
    <location>
        <begin position="661"/>
        <end position="679"/>
    </location>
</feature>
<feature type="compositionally biased region" description="Basic and acidic residues" evidence="13">
    <location>
        <begin position="582"/>
        <end position="591"/>
    </location>
</feature>
<dbReference type="GO" id="GO:0003697">
    <property type="term" value="F:single-stranded DNA binding"/>
    <property type="evidence" value="ECO:0007669"/>
    <property type="project" value="InterPro"/>
</dbReference>
<comment type="caution">
    <text evidence="16">The sequence shown here is derived from an EMBL/GenBank/DDBJ whole genome shotgun (WGS) entry which is preliminary data.</text>
</comment>
<keyword evidence="4" id="KW-0540">Nuclease</keyword>
<feature type="domain" description="XPG N-terminal" evidence="15">
    <location>
        <begin position="1"/>
        <end position="98"/>
    </location>
</feature>
<dbReference type="GO" id="GO:0004520">
    <property type="term" value="F:DNA endonuclease activity"/>
    <property type="evidence" value="ECO:0007669"/>
    <property type="project" value="TreeGrafter"/>
</dbReference>
<dbReference type="PROSITE" id="PS00842">
    <property type="entry name" value="XPG_2"/>
    <property type="match status" value="1"/>
</dbReference>
<keyword evidence="5" id="KW-0479">Metal-binding</keyword>
<dbReference type="GO" id="GO:0016788">
    <property type="term" value="F:hydrolase activity, acting on ester bonds"/>
    <property type="evidence" value="ECO:0007669"/>
    <property type="project" value="InterPro"/>
</dbReference>
<dbReference type="InterPro" id="IPR008918">
    <property type="entry name" value="HhH2"/>
</dbReference>
<dbReference type="InterPro" id="IPR001044">
    <property type="entry name" value="XPG/Rad2_eukaryotes"/>
</dbReference>
<feature type="compositionally biased region" description="Basic and acidic residues" evidence="13">
    <location>
        <begin position="622"/>
        <end position="636"/>
    </location>
</feature>
<dbReference type="InterPro" id="IPR006085">
    <property type="entry name" value="XPG_DNA_repair_N"/>
</dbReference>
<keyword evidence="8" id="KW-0378">Hydrolase</keyword>
<dbReference type="CDD" id="cd09904">
    <property type="entry name" value="H3TH_XPG"/>
    <property type="match status" value="1"/>
</dbReference>
<evidence type="ECO:0000256" key="9">
    <source>
        <dbReference type="ARBA" id="ARBA00022842"/>
    </source>
</evidence>
<evidence type="ECO:0000256" key="8">
    <source>
        <dbReference type="ARBA" id="ARBA00022801"/>
    </source>
</evidence>
<dbReference type="SUPFAM" id="SSF88723">
    <property type="entry name" value="PIN domain-like"/>
    <property type="match status" value="1"/>
</dbReference>
<evidence type="ECO:0000259" key="14">
    <source>
        <dbReference type="SMART" id="SM00484"/>
    </source>
</evidence>
<dbReference type="GO" id="GO:0005634">
    <property type="term" value="C:nucleus"/>
    <property type="evidence" value="ECO:0007669"/>
    <property type="project" value="UniProtKB-SubCell"/>
</dbReference>
<proteinExistence type="inferred from homology"/>
<dbReference type="PANTHER" id="PTHR16171">
    <property type="entry name" value="DNA REPAIR PROTEIN COMPLEMENTING XP-G CELLS-RELATED"/>
    <property type="match status" value="1"/>
</dbReference>
<dbReference type="Gene3D" id="3.40.50.1010">
    <property type="entry name" value="5'-nuclease"/>
    <property type="match status" value="2"/>
</dbReference>
<comment type="subcellular location">
    <subcellularLocation>
        <location evidence="2">Nucleus</location>
    </subcellularLocation>
</comment>
<keyword evidence="10" id="KW-0234">DNA repair</keyword>
<dbReference type="InterPro" id="IPR006084">
    <property type="entry name" value="XPG/Rad2"/>
</dbReference>
<sequence length="1122" mass="127366">MGVTGLWTVVQPCARPIKLETLNKRRLAVDASIWIYQFLKAVRDKEGNALRNSHIVGFFRRICKLLYFGIQPVFVFDGGAPIMKRQTIAGRKKRREGHREDAVKTAGKLLAVQMQRSAEEEETRRRNKNQRQEEEEVTEAPVYADEAFMTEKERQQTRRFKKKDAYHLPNLDVSFQDMGAPNDPRIMSQEELEEYARHFHQGQDINLYDFSKIDFDSSFFLSLPATDRYNILNAARLRSRLRMGYSKEQLDTMFPDRMAFSRFQIDRVAERNDLTQRLMNINGMNGEEAFYNSGQRIAGERGREYVLVKDRDHEGGWVLGVVGNKEGDEEKPIDLDRPEILSDEDEVSEDEDFEDVPIEGLNRLPKLPFLQDGVFDQSLQLQDDENFDMQRAIAQSRQTAQRRPATDRQIQAVDDDSLFVETDGNIGAQQQNNDTDDYFNGKEDDGLEQAIALSLQPNIDHDETVPEIFINRPAEAAPSHDMMMPDPDSESDDGMDFAAAVAKTKVTKKAPQSSNPFGGPLPFESIKLTKAAKDHGKASEADENAGGFVKDSTKKPKQADPLPPWFVGERTNQEFIVDPIEDPKEEEKSAAPDHMFLSNRRSPEIIDVDQMSDTKEIVVLEGSERKLDLEDKKLEPISDEQIEQLYRDVDDKPSNEPTQIDTKDVEMPRETTEEQEHEPWPIPEAMSTEISPRSEHSPSPEFEDVIPQPPTNGPEITVVSHEPEPQPQLFDDAEQPQAFGQDQGDYSDPEDEDLFKQLAAEGEEHARFTHTLNNAVPIQDAFDYEQELKQLRNQQRNERRDADEVTTIMINECQQLLTLFGLPYITAPMEAEAQCAELVSLGLVDGIVTDDSDIFLFGGTRVYKNMFNQSKFVECYLASDFEKEYALHRRKLISFAHLLGSDYTEGIPGIGPVTALEIITEFSNLEEFRDWWTEVQMGANKSDDVHLAFRKKFRKKASKIFLPPSFPDTRVDTAYLEPEVDADPSQFQWGVPDLNGLRHFLMSTIGWSQERTDEVLVPVIRDMNRRDQEGTQSNITQFMTGPQGVGAFAPRVRGGPSRMEKAFGRLRQEAQRGQVSPDQPPATEDNSEEASGSGSPKKTKRGASAAQANTGTSKKRKTRAKS</sequence>
<comment type="similarity">
    <text evidence="3">Belongs to the XPG/RAD2 endonuclease family. XPG subfamily.</text>
</comment>
<feature type="compositionally biased region" description="Basic and acidic residues" evidence="13">
    <location>
        <begin position="1058"/>
        <end position="1070"/>
    </location>
</feature>
<feature type="region of interest" description="Disordered" evidence="13">
    <location>
        <begin position="582"/>
        <end position="602"/>
    </location>
</feature>
<evidence type="ECO:0000256" key="2">
    <source>
        <dbReference type="ARBA" id="ARBA00004123"/>
    </source>
</evidence>
<evidence type="ECO:0000256" key="11">
    <source>
        <dbReference type="ARBA" id="ARBA00023242"/>
    </source>
</evidence>
<dbReference type="InterPro" id="IPR029060">
    <property type="entry name" value="PIN-like_dom_sf"/>
</dbReference>
<dbReference type="Gene3D" id="1.10.150.20">
    <property type="entry name" value="5' to 3' exonuclease, C-terminal subdomain"/>
    <property type="match status" value="1"/>
</dbReference>
<feature type="compositionally biased region" description="Basic residues" evidence="13">
    <location>
        <begin position="1113"/>
        <end position="1122"/>
    </location>
</feature>
<feature type="compositionally biased region" description="Polar residues" evidence="13">
    <location>
        <begin position="1030"/>
        <end position="1040"/>
    </location>
</feature>
<protein>
    <submittedName>
        <fullName evidence="16">Uncharacterized protein</fullName>
    </submittedName>
</protein>
<dbReference type="Proteomes" id="UP000191672">
    <property type="component" value="Unassembled WGS sequence"/>
</dbReference>
<feature type="compositionally biased region" description="Basic and acidic residues" evidence="13">
    <location>
        <begin position="645"/>
        <end position="654"/>
    </location>
</feature>
<keyword evidence="17" id="KW-1185">Reference proteome</keyword>
<dbReference type="InterPro" id="IPR019974">
    <property type="entry name" value="XPG_CS"/>
</dbReference>
<dbReference type="GO" id="GO:0046872">
    <property type="term" value="F:metal ion binding"/>
    <property type="evidence" value="ECO:0007669"/>
    <property type="project" value="UniProtKB-KW"/>
</dbReference>
<feature type="region of interest" description="Disordered" evidence="13">
    <location>
        <begin position="537"/>
        <end position="566"/>
    </location>
</feature>
<feature type="region of interest" description="Disordered" evidence="13">
    <location>
        <begin position="114"/>
        <end position="139"/>
    </location>
</feature>
<evidence type="ECO:0000256" key="13">
    <source>
        <dbReference type="SAM" id="MobiDB-lite"/>
    </source>
</evidence>
<dbReference type="PRINTS" id="PR00853">
    <property type="entry name" value="XPGRADSUPER"/>
</dbReference>
<evidence type="ECO:0000256" key="3">
    <source>
        <dbReference type="ARBA" id="ARBA00005283"/>
    </source>
</evidence>
<dbReference type="SMART" id="SM00484">
    <property type="entry name" value="XPGI"/>
    <property type="match status" value="1"/>
</dbReference>
<dbReference type="FunFam" id="1.10.150.20:FF:000092">
    <property type="entry name" value="DNA excision repair protein Rad2"/>
    <property type="match status" value="1"/>
</dbReference>
<feature type="domain" description="XPG-I" evidence="14">
    <location>
        <begin position="818"/>
        <end position="887"/>
    </location>
</feature>
<dbReference type="STRING" id="416450.A0A1V6QCT8"/>
<feature type="region of interest" description="Disordered" evidence="13">
    <location>
        <begin position="1024"/>
        <end position="1122"/>
    </location>
</feature>